<gene>
    <name evidence="3" type="ORF">E0F98_01735</name>
</gene>
<protein>
    <submittedName>
        <fullName evidence="3">Heavy-metal-associated domain-containing protein</fullName>
    </submittedName>
</protein>
<evidence type="ECO:0000259" key="2">
    <source>
        <dbReference type="PROSITE" id="PS50846"/>
    </source>
</evidence>
<dbReference type="InterPro" id="IPR036163">
    <property type="entry name" value="HMA_dom_sf"/>
</dbReference>
<proteinExistence type="predicted"/>
<dbReference type="AlphaFoldDB" id="A0A4R5D3J3"/>
<evidence type="ECO:0000313" key="4">
    <source>
        <dbReference type="Proteomes" id="UP000294597"/>
    </source>
</evidence>
<reference evidence="3 4" key="1">
    <citation type="submission" date="2019-03" db="EMBL/GenBank/DDBJ databases">
        <title>Flavobacterium TSA-D2 sp. nov., isolated from arctic soil.</title>
        <authorList>
            <person name="Chaudhary D.K."/>
        </authorList>
    </citation>
    <scope>NUCLEOTIDE SEQUENCE [LARGE SCALE GENOMIC DNA]</scope>
    <source>
        <strain evidence="3 4">TSA-D2</strain>
    </source>
</reference>
<organism evidence="3 4">
    <name type="scientific">Flavobacterium hiemivividum</name>
    <dbReference type="NCBI Taxonomy" id="2541734"/>
    <lineage>
        <taxon>Bacteria</taxon>
        <taxon>Pseudomonadati</taxon>
        <taxon>Bacteroidota</taxon>
        <taxon>Flavobacteriia</taxon>
        <taxon>Flavobacteriales</taxon>
        <taxon>Flavobacteriaceae</taxon>
        <taxon>Flavobacterium</taxon>
    </lineage>
</organism>
<feature type="chain" id="PRO_5020523296" evidence="1">
    <location>
        <begin position="25"/>
        <end position="175"/>
    </location>
</feature>
<dbReference type="PROSITE" id="PS50846">
    <property type="entry name" value="HMA_2"/>
    <property type="match status" value="1"/>
</dbReference>
<evidence type="ECO:0000256" key="1">
    <source>
        <dbReference type="SAM" id="SignalP"/>
    </source>
</evidence>
<accession>A0A4R5D3J3</accession>
<sequence length="175" mass="19324">MKILNIKFIAIALLTLITSGNAFSQISKAEIIATGLTCSMCSNAINKQLKAMEVVESVSTDLNTNTFTVQFKNNNSVQPMVLKNAVEKAGFFVGSMVLTMPFDNVKAQDNAVVKQDEATFVFIDTKAQVLSGETKVKILDEGFVTQKEYKKLVKSYSKYPTYVDGSDNNYHIKTL</sequence>
<feature type="signal peptide" evidence="1">
    <location>
        <begin position="1"/>
        <end position="24"/>
    </location>
</feature>
<dbReference type="InterPro" id="IPR006121">
    <property type="entry name" value="HMA_dom"/>
</dbReference>
<dbReference type="GO" id="GO:0046872">
    <property type="term" value="F:metal ion binding"/>
    <property type="evidence" value="ECO:0007669"/>
    <property type="project" value="InterPro"/>
</dbReference>
<dbReference type="RefSeq" id="WP_132108594.1">
    <property type="nucleotide sequence ID" value="NZ_SMFO01000001.1"/>
</dbReference>
<dbReference type="SUPFAM" id="SSF55008">
    <property type="entry name" value="HMA, heavy metal-associated domain"/>
    <property type="match status" value="1"/>
</dbReference>
<dbReference type="Proteomes" id="UP000294597">
    <property type="component" value="Unassembled WGS sequence"/>
</dbReference>
<dbReference type="EMBL" id="SMFO01000001">
    <property type="protein sequence ID" value="TDE06360.1"/>
    <property type="molecule type" value="Genomic_DNA"/>
</dbReference>
<dbReference type="CDD" id="cd00371">
    <property type="entry name" value="HMA"/>
    <property type="match status" value="1"/>
</dbReference>
<dbReference type="Pfam" id="PF00403">
    <property type="entry name" value="HMA"/>
    <property type="match status" value="1"/>
</dbReference>
<evidence type="ECO:0000313" key="3">
    <source>
        <dbReference type="EMBL" id="TDE06360.1"/>
    </source>
</evidence>
<keyword evidence="4" id="KW-1185">Reference proteome</keyword>
<name>A0A4R5D3J3_9FLAO</name>
<comment type="caution">
    <text evidence="3">The sequence shown here is derived from an EMBL/GenBank/DDBJ whole genome shotgun (WGS) entry which is preliminary data.</text>
</comment>
<dbReference type="Gene3D" id="3.30.70.100">
    <property type="match status" value="1"/>
</dbReference>
<keyword evidence="1" id="KW-0732">Signal</keyword>
<feature type="domain" description="HMA" evidence="2">
    <location>
        <begin position="27"/>
        <end position="94"/>
    </location>
</feature>